<gene>
    <name evidence="3" type="primary">MEC3</name>
    <name evidence="3" type="ORF">FIM1_641</name>
</gene>
<reference evidence="3 4" key="2">
    <citation type="submission" date="2019-11" db="EMBL/GenBank/DDBJ databases">
        <authorList>
            <person name="Lu H."/>
        </authorList>
    </citation>
    <scope>NUCLEOTIDE SEQUENCE [LARGE SCALE GENOMIC DNA]</scope>
    <source>
        <strain evidence="3 4">FIM1</strain>
    </source>
</reference>
<dbReference type="InterPro" id="IPR007150">
    <property type="entry name" value="HUS1/Mec3"/>
</dbReference>
<dbReference type="Proteomes" id="UP000422736">
    <property type="component" value="Chromosome 1"/>
</dbReference>
<dbReference type="Gene3D" id="3.70.10.10">
    <property type="match status" value="1"/>
</dbReference>
<dbReference type="EMBL" id="CP015054">
    <property type="protein sequence ID" value="QGN13992.1"/>
    <property type="molecule type" value="Genomic_DNA"/>
</dbReference>
<evidence type="ECO:0000313" key="3">
    <source>
        <dbReference type="EMBL" id="QGN13992.1"/>
    </source>
</evidence>
<dbReference type="PANTHER" id="PTHR12900:SF0">
    <property type="entry name" value="CHECKPOINT PROTEIN"/>
    <property type="match status" value="1"/>
</dbReference>
<protein>
    <submittedName>
        <fullName evidence="3">DNA damage checkpoint control protein MEC3</fullName>
    </submittedName>
</protein>
<comment type="subcellular location">
    <subcellularLocation>
        <location evidence="1">Nucleus</location>
    </subcellularLocation>
</comment>
<proteinExistence type="predicted"/>
<accession>A0ABX6EQI2</accession>
<evidence type="ECO:0000256" key="1">
    <source>
        <dbReference type="ARBA" id="ARBA00004123"/>
    </source>
</evidence>
<keyword evidence="4" id="KW-1185">Reference proteome</keyword>
<organism evidence="3 4">
    <name type="scientific">Kluyveromyces marxianus</name>
    <name type="common">Yeast</name>
    <name type="synonym">Candida kefyr</name>
    <dbReference type="NCBI Taxonomy" id="4911"/>
    <lineage>
        <taxon>Eukaryota</taxon>
        <taxon>Fungi</taxon>
        <taxon>Dikarya</taxon>
        <taxon>Ascomycota</taxon>
        <taxon>Saccharomycotina</taxon>
        <taxon>Saccharomycetes</taxon>
        <taxon>Saccharomycetales</taxon>
        <taxon>Saccharomycetaceae</taxon>
        <taxon>Kluyveromyces</taxon>
    </lineage>
</organism>
<evidence type="ECO:0000313" key="4">
    <source>
        <dbReference type="Proteomes" id="UP000422736"/>
    </source>
</evidence>
<dbReference type="PANTHER" id="PTHR12900">
    <property type="entry name" value="MITOTIC AND DNA DAMAGE CHECKPOINT PROTEIN HUS1"/>
    <property type="match status" value="1"/>
</dbReference>
<reference evidence="3 4" key="1">
    <citation type="submission" date="2016-03" db="EMBL/GenBank/DDBJ databases">
        <title>How can Kluyveromyces marxianus grow so fast - potential evolutionary course in Saccharomyces Complex revealed by comparative genomics.</title>
        <authorList>
            <person name="Mo W."/>
            <person name="Lu W."/>
            <person name="Yang X."/>
            <person name="Qi J."/>
            <person name="Lv H."/>
        </authorList>
    </citation>
    <scope>NUCLEOTIDE SEQUENCE [LARGE SCALE GENOMIC DNA]</scope>
    <source>
        <strain evidence="3 4">FIM1</strain>
    </source>
</reference>
<dbReference type="Pfam" id="PF04005">
    <property type="entry name" value="Hus1"/>
    <property type="match status" value="1"/>
</dbReference>
<keyword evidence="2" id="KW-0539">Nucleus</keyword>
<evidence type="ECO:0000256" key="2">
    <source>
        <dbReference type="ARBA" id="ARBA00023242"/>
    </source>
</evidence>
<sequence length="400" mass="45167">MKLKISIQSGTEDYSLFRTTLTTVSKLRKTCILRFTSSRLVIISTPTSSGSVMDHGQIWCTIPRDVFDTYVVNSIREDNKVAMECPCDTIVGILRKFDKCDSNQLTIKLVRLVTVDVDNDMATANKNADNTLCGLSFSFQDTKDERTIQHNIKVGVKLLYNAQDEKIVEPTVSYVGILMLQLPSHISEWGTGFSSFFKRIERYSSLNSLKIHGEQVGEKGSIKVIVDEFDWKLNITWKGPLDAMLNDMESDEIGAGGEDERENINNNFNNTNATTTSANNGLLFQENASPNNQDDMQIEDSEVVSSRIYERTNSPDSISRDTTTSPISTQNKIKAHEVIIRARDWKVCSKLYESFEEVVLVISHDDSCVFHCSLERGIDRDDNNKEKGQIIYYISKCKSL</sequence>
<name>A0ABX6EQI2_KLUMA</name>